<keyword evidence="4" id="KW-1185">Reference proteome</keyword>
<keyword evidence="2" id="KW-0812">Transmembrane</keyword>
<keyword evidence="2" id="KW-0472">Membrane</keyword>
<evidence type="ECO:0000313" key="3">
    <source>
        <dbReference type="EMBL" id="GAA3547764.1"/>
    </source>
</evidence>
<feature type="region of interest" description="Disordered" evidence="1">
    <location>
        <begin position="67"/>
        <end position="93"/>
    </location>
</feature>
<keyword evidence="2" id="KW-1133">Transmembrane helix</keyword>
<comment type="caution">
    <text evidence="3">The sequence shown here is derived from an EMBL/GenBank/DDBJ whole genome shotgun (WGS) entry which is preliminary data.</text>
</comment>
<dbReference type="RefSeq" id="WP_218236031.1">
    <property type="nucleotide sequence ID" value="NZ_BAABBB010000022.1"/>
</dbReference>
<feature type="region of interest" description="Disordered" evidence="1">
    <location>
        <begin position="191"/>
        <end position="218"/>
    </location>
</feature>
<reference evidence="4" key="1">
    <citation type="journal article" date="2019" name="Int. J. Syst. Evol. Microbiol.">
        <title>The Global Catalogue of Microorganisms (GCM) 10K type strain sequencing project: providing services to taxonomists for standard genome sequencing and annotation.</title>
        <authorList>
            <consortium name="The Broad Institute Genomics Platform"/>
            <consortium name="The Broad Institute Genome Sequencing Center for Infectious Disease"/>
            <person name="Wu L."/>
            <person name="Ma J."/>
        </authorList>
    </citation>
    <scope>NUCLEOTIDE SEQUENCE [LARGE SCALE GENOMIC DNA]</scope>
    <source>
        <strain evidence="4">JCM 17460</strain>
    </source>
</reference>
<proteinExistence type="predicted"/>
<dbReference type="Proteomes" id="UP001500301">
    <property type="component" value="Unassembled WGS sequence"/>
</dbReference>
<dbReference type="EMBL" id="BAABBB010000022">
    <property type="protein sequence ID" value="GAA3547764.1"/>
    <property type="molecule type" value="Genomic_DNA"/>
</dbReference>
<protein>
    <submittedName>
        <fullName evidence="3">Uncharacterized protein</fullName>
    </submittedName>
</protein>
<evidence type="ECO:0000256" key="2">
    <source>
        <dbReference type="SAM" id="Phobius"/>
    </source>
</evidence>
<sequence>MNENQLATVLSRAGERLDPDVEALVAGAARRGRRKVRRRGAAVAVGGAVAGLVVGAVAWQGSLGATTAHDRTATRPTPPAPTPAWAGGLTPDNQRSLAPDDVVLERFVRHLPGGRISALRMTPIDDPDRVSQHGLEINLRIDGTDVEVRLYDMSSDAERWAEVARRLPGNKHCAASPACTARRTTYSAEKTCGAPECRPRPDGSWLWPRSGDGGDGSDRSGFTANWSGLFAPDGWMVDVSATNRDNAGEPLLSVDELTALATADLWFE</sequence>
<gene>
    <name evidence="3" type="ORF">GCM10022263_38530</name>
</gene>
<evidence type="ECO:0000313" key="4">
    <source>
        <dbReference type="Proteomes" id="UP001500301"/>
    </source>
</evidence>
<evidence type="ECO:0000256" key="1">
    <source>
        <dbReference type="SAM" id="MobiDB-lite"/>
    </source>
</evidence>
<feature type="transmembrane region" description="Helical" evidence="2">
    <location>
        <begin position="40"/>
        <end position="59"/>
    </location>
</feature>
<accession>A0ABP6WBL0</accession>
<name>A0ABP6WBL0_9ACTN</name>
<organism evidence="3 4">
    <name type="scientific">Nocardioides daeguensis</name>
    <dbReference type="NCBI Taxonomy" id="908359"/>
    <lineage>
        <taxon>Bacteria</taxon>
        <taxon>Bacillati</taxon>
        <taxon>Actinomycetota</taxon>
        <taxon>Actinomycetes</taxon>
        <taxon>Propionibacteriales</taxon>
        <taxon>Nocardioidaceae</taxon>
        <taxon>Nocardioides</taxon>
    </lineage>
</organism>